<protein>
    <submittedName>
        <fullName evidence="2">Uncharacterized protein</fullName>
    </submittedName>
</protein>
<gene>
    <name evidence="2" type="ORF">PV328_001024</name>
</gene>
<dbReference type="Proteomes" id="UP001168990">
    <property type="component" value="Unassembled WGS sequence"/>
</dbReference>
<reference evidence="2" key="2">
    <citation type="submission" date="2023-03" db="EMBL/GenBank/DDBJ databases">
        <authorList>
            <person name="Inwood S.N."/>
            <person name="Skelly J.G."/>
            <person name="Guhlin J."/>
            <person name="Harrop T.W.R."/>
            <person name="Goldson S.G."/>
            <person name="Dearden P.K."/>
        </authorList>
    </citation>
    <scope>NUCLEOTIDE SEQUENCE</scope>
    <source>
        <strain evidence="2">Irish</strain>
        <tissue evidence="2">Whole body</tissue>
    </source>
</reference>
<evidence type="ECO:0000313" key="2">
    <source>
        <dbReference type="EMBL" id="KAK0176926.1"/>
    </source>
</evidence>
<feature type="region of interest" description="Disordered" evidence="1">
    <location>
        <begin position="238"/>
        <end position="268"/>
    </location>
</feature>
<name>A0AA39FWP5_9HYME</name>
<organism evidence="2 3">
    <name type="scientific">Microctonus aethiopoides</name>
    <dbReference type="NCBI Taxonomy" id="144406"/>
    <lineage>
        <taxon>Eukaryota</taxon>
        <taxon>Metazoa</taxon>
        <taxon>Ecdysozoa</taxon>
        <taxon>Arthropoda</taxon>
        <taxon>Hexapoda</taxon>
        <taxon>Insecta</taxon>
        <taxon>Pterygota</taxon>
        <taxon>Neoptera</taxon>
        <taxon>Endopterygota</taxon>
        <taxon>Hymenoptera</taxon>
        <taxon>Apocrita</taxon>
        <taxon>Ichneumonoidea</taxon>
        <taxon>Braconidae</taxon>
        <taxon>Euphorinae</taxon>
        <taxon>Microctonus</taxon>
    </lineage>
</organism>
<evidence type="ECO:0000313" key="3">
    <source>
        <dbReference type="Proteomes" id="UP001168990"/>
    </source>
</evidence>
<evidence type="ECO:0000256" key="1">
    <source>
        <dbReference type="SAM" id="MobiDB-lite"/>
    </source>
</evidence>
<accession>A0AA39FWP5</accession>
<keyword evidence="3" id="KW-1185">Reference proteome</keyword>
<proteinExistence type="predicted"/>
<feature type="compositionally biased region" description="Acidic residues" evidence="1">
    <location>
        <begin position="240"/>
        <end position="259"/>
    </location>
</feature>
<comment type="caution">
    <text evidence="2">The sequence shown here is derived from an EMBL/GenBank/DDBJ whole genome shotgun (WGS) entry which is preliminary data.</text>
</comment>
<sequence length="268" mass="31084">MFLSDAQFVIIVFDTYKSPSIKDKEHTLRGTSRGRKIVIRGTSMRPFDFSAELKNITFKEDLVEYLLATWGRREMAPFLGNKIVYVNYKECHRYQIINVDVVKTMEHSQSCSGHEKADSKIIYHACNFEELQPPHNITIRCSDTDILVIMLGNMKFVQEQMEVLMEVGVGKTQRNINLSLLYKSLAHIKEPSTLSPLDCGWKVDENAKYDFNWFNIEMLDESAEIFVNDGRYKYLKENDWENNENDEDEDSDYDLDSDVEGNASGDKQ</sequence>
<reference evidence="2" key="1">
    <citation type="journal article" date="2023" name="bioRxiv">
        <title>Scaffold-level genome assemblies of two parasitoid biocontrol wasps reveal the parthenogenesis mechanism and an associated novel virus.</title>
        <authorList>
            <person name="Inwood S."/>
            <person name="Skelly J."/>
            <person name="Guhlin J."/>
            <person name="Harrop T."/>
            <person name="Goldson S."/>
            <person name="Dearden P."/>
        </authorList>
    </citation>
    <scope>NUCLEOTIDE SEQUENCE</scope>
    <source>
        <strain evidence="2">Irish</strain>
        <tissue evidence="2">Whole body</tissue>
    </source>
</reference>
<dbReference type="AlphaFoldDB" id="A0AA39FWP5"/>
<dbReference type="EMBL" id="JAQQBS010000001">
    <property type="protein sequence ID" value="KAK0176926.1"/>
    <property type="molecule type" value="Genomic_DNA"/>
</dbReference>